<organism evidence="2 3">
    <name type="scientific">Datura stramonium</name>
    <name type="common">Jimsonweed</name>
    <name type="synonym">Common thornapple</name>
    <dbReference type="NCBI Taxonomy" id="4076"/>
    <lineage>
        <taxon>Eukaryota</taxon>
        <taxon>Viridiplantae</taxon>
        <taxon>Streptophyta</taxon>
        <taxon>Embryophyta</taxon>
        <taxon>Tracheophyta</taxon>
        <taxon>Spermatophyta</taxon>
        <taxon>Magnoliopsida</taxon>
        <taxon>eudicotyledons</taxon>
        <taxon>Gunneridae</taxon>
        <taxon>Pentapetalae</taxon>
        <taxon>asterids</taxon>
        <taxon>lamiids</taxon>
        <taxon>Solanales</taxon>
        <taxon>Solanaceae</taxon>
        <taxon>Solanoideae</taxon>
        <taxon>Datureae</taxon>
        <taxon>Datura</taxon>
    </lineage>
</organism>
<comment type="caution">
    <text evidence="2">The sequence shown here is derived from an EMBL/GenBank/DDBJ whole genome shotgun (WGS) entry which is preliminary data.</text>
</comment>
<evidence type="ECO:0000313" key="2">
    <source>
        <dbReference type="EMBL" id="MCD7468202.1"/>
    </source>
</evidence>
<feature type="region of interest" description="Disordered" evidence="1">
    <location>
        <begin position="87"/>
        <end position="111"/>
    </location>
</feature>
<name>A0ABS8T9W2_DATST</name>
<reference evidence="2 3" key="1">
    <citation type="journal article" date="2021" name="BMC Genomics">
        <title>Datura genome reveals duplications of psychoactive alkaloid biosynthetic genes and high mutation rate following tissue culture.</title>
        <authorList>
            <person name="Rajewski A."/>
            <person name="Carter-House D."/>
            <person name="Stajich J."/>
            <person name="Litt A."/>
        </authorList>
    </citation>
    <scope>NUCLEOTIDE SEQUENCE [LARGE SCALE GENOMIC DNA]</scope>
    <source>
        <strain evidence="2">AR-01</strain>
    </source>
</reference>
<gene>
    <name evidence="2" type="ORF">HAX54_006180</name>
</gene>
<dbReference type="EMBL" id="JACEIK010001308">
    <property type="protein sequence ID" value="MCD7468202.1"/>
    <property type="molecule type" value="Genomic_DNA"/>
</dbReference>
<accession>A0ABS8T9W2</accession>
<keyword evidence="3" id="KW-1185">Reference proteome</keyword>
<protein>
    <submittedName>
        <fullName evidence="2">Uncharacterized protein</fullName>
    </submittedName>
</protein>
<sequence length="142" mass="15777">MKIGHVCQNQTLPTQPQPKSGRRRTCKVTQEWKTKGKLTATAQVIQTTSPGVEAMQVAAQVEEVPASIQSLIKSNLVRDTKKQEMLIPDRDRGETPSLPWNDHEFPALSAKNLKNRSESGFRGGQSINSSTIRDRGGTYLLY</sequence>
<proteinExistence type="predicted"/>
<evidence type="ECO:0000313" key="3">
    <source>
        <dbReference type="Proteomes" id="UP000823775"/>
    </source>
</evidence>
<dbReference type="Proteomes" id="UP000823775">
    <property type="component" value="Unassembled WGS sequence"/>
</dbReference>
<feature type="region of interest" description="Disordered" evidence="1">
    <location>
        <begin position="1"/>
        <end position="25"/>
    </location>
</feature>
<evidence type="ECO:0000256" key="1">
    <source>
        <dbReference type="SAM" id="MobiDB-lite"/>
    </source>
</evidence>
<feature type="compositionally biased region" description="Polar residues" evidence="1">
    <location>
        <begin position="7"/>
        <end position="18"/>
    </location>
</feature>